<evidence type="ECO:0000313" key="2">
    <source>
        <dbReference type="Proteomes" id="UP000003174"/>
    </source>
</evidence>
<gene>
    <name evidence="1" type="ORF">EUBHAL_02504</name>
</gene>
<protein>
    <submittedName>
        <fullName evidence="1">Tetratricopeptide repeat protein</fullName>
    </submittedName>
</protein>
<dbReference type="SUPFAM" id="SSF52540">
    <property type="entry name" value="P-loop containing nucleoside triphosphate hydrolases"/>
    <property type="match status" value="1"/>
</dbReference>
<dbReference type="RefSeq" id="WP_005349524.1">
    <property type="nucleotide sequence ID" value="NZ_ACEP01000109.1"/>
</dbReference>
<dbReference type="Pfam" id="PF13289">
    <property type="entry name" value="SIR2_2"/>
    <property type="match status" value="1"/>
</dbReference>
<dbReference type="SUPFAM" id="SSF52467">
    <property type="entry name" value="DHS-like NAD/FAD-binding domain"/>
    <property type="match status" value="1"/>
</dbReference>
<dbReference type="SUPFAM" id="SSF48452">
    <property type="entry name" value="TPR-like"/>
    <property type="match status" value="1"/>
</dbReference>
<sequence>MYNSDTILRKLIQQLKSYYNSETEGVTVIIGAGCSLRSSSDDISTEGIVKDIVKKHLKEDQDLPDTWTELYSLFVNNVWTGQGEQDRIDLLAPYFKNLEPSKGYLAIRNLIKTGYIKNIITTNFDPLIDEILKDIPHRTFIDGLKKESFSDDNFSINFVKAHGDFQHGNLRFAPDELRRLSPEIEAVIHSLTKGIVIVVGYRGQDIGIMNALNTSKAHCAFWVSPEKPDLYDQYSNGSIDTWMKTRNSEYNFINGEKGDFNVLFPFIESKLQEVPKQEIKSLKLWKKSSLYNIISTSERASIVFSNLLKIEDEILKEYIWTVKEPYFCVDSTTLLSILITVLQDKLDFQNDITNEIEALLLATALTIFSQIQGYPICVDQYIYIIKEKYRYLQNIPQPDDNFWSILKELLAEKEIIEKEKFFEISITVDSTKLFYYVLKKGMFSKMQSLFILIQQILLFQKTTCEKKDIISTSHRIKLILENYCKEIKYSSTSTKIFFENMTPQDDNVLEGYFRNIMKAQTRELVGKSRTYYIKPDIYIYYEVDLENNRLTSLYDEFYNRANTLTEEFLSAVQFNNFILPDTVEILKRFIVSDNSGLIITGVSGSGKTTALAHWIKNLQASDEYLILPFSGKNQLTKNGLQSFSDWLSEPLKLQEINELFCCRKKTLLLVYDAINEIPNTFDFLQNIYNQLICFVEKLSTHKYNNIKMILSLRKDVYMQLNDNHAVEPREGIFFPTILPNREISLTYEISPFSKDQAVKFLMDSTNQSQEVITTLYDEFSGILQMPIYIKLFADAFTSFSNLNENNFGELISRWYKILLQKISENNTHQDELVVVINEIILSKYQYIDENVYIKNIAKRLNLEEKIIIKDVNLFAEAGILTYKRVTKEINFSHDVYEQIFLTQYLMKIEYPEDFCCNILEKQINMHILSLALKDYLLFQKELNQEYYFETLIKFISKNHSLLNNCIIENALLLNENSSIENHWSILFQKIDYNIGLNCHKYILQLILDILNTRIDKHSFFSNSTLNELRPLVIQPTYIMNSQKDQAFFEFINAKYWYTFSYKFENDVLKDAQIYCINAKKLLLSSDSNISLCDDINFLYAILLRYEGKLVEAVNTLQKVLQNQIKFSVPDKICKTALELGAIYRELTKFDDALGLYKSIKKLYRDFPPYWDTRLQLNMGIIYKNKQQVKSVNYKLTKDDFNDFKITQQLFFNVYKYACSTDDVLLKLEILAELIELCALARHY</sequence>
<reference evidence="1 2" key="1">
    <citation type="submission" date="2009-01" db="EMBL/GenBank/DDBJ databases">
        <authorList>
            <person name="Fulton L."/>
            <person name="Clifton S."/>
            <person name="Fulton B."/>
            <person name="Xu J."/>
            <person name="Minx P."/>
            <person name="Pepin K.H."/>
            <person name="Johnson M."/>
            <person name="Bhonagiri V."/>
            <person name="Nash W.E."/>
            <person name="Mardis E.R."/>
            <person name="Wilson R.K."/>
        </authorList>
    </citation>
    <scope>NUCLEOTIDE SEQUENCE [LARGE SCALE GENOMIC DNA]</scope>
    <source>
        <strain evidence="1 2">DSM 3353</strain>
    </source>
</reference>
<name>C0EYK0_9FIRM</name>
<dbReference type="InterPro" id="IPR029035">
    <property type="entry name" value="DHS-like_NAD/FAD-binding_dom"/>
</dbReference>
<comment type="caution">
    <text evidence="1">The sequence shown here is derived from an EMBL/GenBank/DDBJ whole genome shotgun (WGS) entry which is preliminary data.</text>
</comment>
<dbReference type="InterPro" id="IPR027417">
    <property type="entry name" value="P-loop_NTPase"/>
</dbReference>
<organism evidence="1 2">
    <name type="scientific">Anaerobutyricum hallii DSM 3353</name>
    <dbReference type="NCBI Taxonomy" id="411469"/>
    <lineage>
        <taxon>Bacteria</taxon>
        <taxon>Bacillati</taxon>
        <taxon>Bacillota</taxon>
        <taxon>Clostridia</taxon>
        <taxon>Lachnospirales</taxon>
        <taxon>Lachnospiraceae</taxon>
        <taxon>Anaerobutyricum</taxon>
    </lineage>
</organism>
<dbReference type="eggNOG" id="COG5635">
    <property type="taxonomic scope" value="Bacteria"/>
</dbReference>
<dbReference type="EMBL" id="ACEP01000109">
    <property type="protein sequence ID" value="EEG35620.1"/>
    <property type="molecule type" value="Genomic_DNA"/>
</dbReference>
<dbReference type="Gene3D" id="1.25.40.10">
    <property type="entry name" value="Tetratricopeptide repeat domain"/>
    <property type="match status" value="1"/>
</dbReference>
<reference evidence="1 2" key="2">
    <citation type="submission" date="2009-02" db="EMBL/GenBank/DDBJ databases">
        <title>Draft genome sequence of Eubacterium hallii (DSM 3353).</title>
        <authorList>
            <person name="Sudarsanam P."/>
            <person name="Ley R."/>
            <person name="Guruge J."/>
            <person name="Turnbaugh P.J."/>
            <person name="Mahowald M."/>
            <person name="Liep D."/>
            <person name="Gordon J."/>
        </authorList>
    </citation>
    <scope>NUCLEOTIDE SEQUENCE [LARGE SCALE GENOMIC DNA]</scope>
    <source>
        <strain evidence="1 2">DSM 3353</strain>
    </source>
</reference>
<feature type="non-terminal residue" evidence="1">
    <location>
        <position position="1243"/>
    </location>
</feature>
<dbReference type="AlphaFoldDB" id="C0EYK0"/>
<accession>C0EYK0</accession>
<proteinExistence type="predicted"/>
<dbReference type="Gene3D" id="3.40.50.1220">
    <property type="entry name" value="TPP-binding domain"/>
    <property type="match status" value="1"/>
</dbReference>
<dbReference type="Proteomes" id="UP000003174">
    <property type="component" value="Unassembled WGS sequence"/>
</dbReference>
<evidence type="ECO:0000313" key="1">
    <source>
        <dbReference type="EMBL" id="EEG35620.1"/>
    </source>
</evidence>
<dbReference type="InterPro" id="IPR011990">
    <property type="entry name" value="TPR-like_helical_dom_sf"/>
</dbReference>